<feature type="region of interest" description="Disordered" evidence="4">
    <location>
        <begin position="340"/>
        <end position="359"/>
    </location>
</feature>
<accession>A0A9Q1GCB6</accession>
<evidence type="ECO:0000256" key="2">
    <source>
        <dbReference type="ARBA" id="ARBA00022786"/>
    </source>
</evidence>
<evidence type="ECO:0000259" key="7">
    <source>
        <dbReference type="PROSITE" id="PS51262"/>
    </source>
</evidence>
<dbReference type="GO" id="GO:0007051">
    <property type="term" value="P:spindle organization"/>
    <property type="evidence" value="ECO:0007669"/>
    <property type="project" value="TreeGrafter"/>
</dbReference>
<evidence type="ECO:0000313" key="9">
    <source>
        <dbReference type="Proteomes" id="UP001152622"/>
    </source>
</evidence>
<dbReference type="PRINTS" id="PR01407">
    <property type="entry name" value="BUTYPHLNCDUF"/>
</dbReference>
<evidence type="ECO:0000259" key="5">
    <source>
        <dbReference type="PROSITE" id="PS50188"/>
    </source>
</evidence>
<dbReference type="Gene3D" id="2.60.120.920">
    <property type="match status" value="1"/>
</dbReference>
<dbReference type="CDD" id="cd12894">
    <property type="entry name" value="SPRY_PRY_TRIM36"/>
    <property type="match status" value="1"/>
</dbReference>
<dbReference type="InterPro" id="IPR043136">
    <property type="entry name" value="B30.2/SPRY_sf"/>
</dbReference>
<dbReference type="SUPFAM" id="SSF49899">
    <property type="entry name" value="Concanavalin A-like lectins/glucanases"/>
    <property type="match status" value="1"/>
</dbReference>
<dbReference type="GO" id="GO:0004842">
    <property type="term" value="F:ubiquitin-protein transferase activity"/>
    <property type="evidence" value="ECO:0007669"/>
    <property type="project" value="TreeGrafter"/>
</dbReference>
<reference evidence="8" key="1">
    <citation type="journal article" date="2023" name="Science">
        <title>Genome structures resolve the early diversification of teleost fishes.</title>
        <authorList>
            <person name="Parey E."/>
            <person name="Louis A."/>
            <person name="Montfort J."/>
            <person name="Bouchez O."/>
            <person name="Roques C."/>
            <person name="Iampietro C."/>
            <person name="Lluch J."/>
            <person name="Castinel A."/>
            <person name="Donnadieu C."/>
            <person name="Desvignes T."/>
            <person name="Floi Bucao C."/>
            <person name="Jouanno E."/>
            <person name="Wen M."/>
            <person name="Mejri S."/>
            <person name="Dirks R."/>
            <person name="Jansen H."/>
            <person name="Henkel C."/>
            <person name="Chen W.J."/>
            <person name="Zahm M."/>
            <person name="Cabau C."/>
            <person name="Klopp C."/>
            <person name="Thompson A.W."/>
            <person name="Robinson-Rechavi M."/>
            <person name="Braasch I."/>
            <person name="Lecointre G."/>
            <person name="Bobe J."/>
            <person name="Postlethwait J.H."/>
            <person name="Berthelot C."/>
            <person name="Roest Crollius H."/>
            <person name="Guiguen Y."/>
        </authorList>
    </citation>
    <scope>NUCLEOTIDE SEQUENCE</scope>
    <source>
        <strain evidence="8">WJC10195</strain>
    </source>
</reference>
<evidence type="ECO:0000256" key="4">
    <source>
        <dbReference type="SAM" id="MobiDB-lite"/>
    </source>
</evidence>
<dbReference type="Proteomes" id="UP001152622">
    <property type="component" value="Chromosome 1"/>
</dbReference>
<organism evidence="8 9">
    <name type="scientific">Synaphobranchus kaupii</name>
    <name type="common">Kaup's arrowtooth eel</name>
    <dbReference type="NCBI Taxonomy" id="118154"/>
    <lineage>
        <taxon>Eukaryota</taxon>
        <taxon>Metazoa</taxon>
        <taxon>Chordata</taxon>
        <taxon>Craniata</taxon>
        <taxon>Vertebrata</taxon>
        <taxon>Euteleostomi</taxon>
        <taxon>Actinopterygii</taxon>
        <taxon>Neopterygii</taxon>
        <taxon>Teleostei</taxon>
        <taxon>Anguilliformes</taxon>
        <taxon>Synaphobranchidae</taxon>
        <taxon>Synaphobranchus</taxon>
    </lineage>
</organism>
<evidence type="ECO:0000256" key="1">
    <source>
        <dbReference type="ARBA" id="ARBA00008518"/>
    </source>
</evidence>
<sequence length="468" mass="51915">MGSAYKILKEKLSKSIHYLISKEDKVRTQISELEVLINQTEANGGAGGDAGQRALRSAFRHPAGEEGGDAEVDEYQGMLENSGLVGYAQEVLKETDQSCFVQTAKQLHTRIQRATESLRTFHPAADPTFDEFVVDVSKEEALLKELTFGGVPDPPIIDRTRSRVYNEGLIRWEVPEDGLPTDQHILELRKHGAEGGDWRIREKVYGSSSVVCDLDSGSVYSFRVRTHRDAAFSSYSPEVSFHTPPAAVFSFLFNDKCGFSPERLALNKQRDSVESVAGLPFLLAAERVQTGSYICLDYIIGDTGISQGRHYWAFHVEPHSYMVKVGVASDSKLQEWFHNPRDTSSPRYDHDSGHDSGSEDTCYELSQPFTLVTVGMGKLFIPKGSVAAAATGDPGNRVLPMPQRIGICLDYEEGRVFFYDADTMRCLYERQVDCSGTMYPAFALMGSGGVHLEEFITAKRLSYNADGQ</sequence>
<dbReference type="InterPro" id="IPR013320">
    <property type="entry name" value="ConA-like_dom_sf"/>
</dbReference>
<evidence type="ECO:0008006" key="10">
    <source>
        <dbReference type="Google" id="ProtNLM"/>
    </source>
</evidence>
<dbReference type="Gene3D" id="2.60.40.10">
    <property type="entry name" value="Immunoglobulins"/>
    <property type="match status" value="1"/>
</dbReference>
<dbReference type="InterPro" id="IPR003961">
    <property type="entry name" value="FN3_dom"/>
</dbReference>
<evidence type="ECO:0000259" key="6">
    <source>
        <dbReference type="PROSITE" id="PS50853"/>
    </source>
</evidence>
<dbReference type="AlphaFoldDB" id="A0A9Q1GCB6"/>
<dbReference type="PROSITE" id="PS50188">
    <property type="entry name" value="B302_SPRY"/>
    <property type="match status" value="1"/>
</dbReference>
<dbReference type="InterPro" id="IPR036116">
    <property type="entry name" value="FN3_sf"/>
</dbReference>
<evidence type="ECO:0000256" key="3">
    <source>
        <dbReference type="ARBA" id="ARBA00023054"/>
    </source>
</evidence>
<dbReference type="PROSITE" id="PS51262">
    <property type="entry name" value="COS"/>
    <property type="match status" value="1"/>
</dbReference>
<feature type="compositionally biased region" description="Basic and acidic residues" evidence="4">
    <location>
        <begin position="347"/>
        <end position="357"/>
    </location>
</feature>
<dbReference type="PANTHER" id="PTHR24099">
    <property type="entry name" value="E3 UBIQUITIN-PROTEIN LIGASE TRIM36-RELATED"/>
    <property type="match status" value="1"/>
</dbReference>
<proteinExistence type="inferred from homology"/>
<dbReference type="InterPro" id="IPR013783">
    <property type="entry name" value="Ig-like_fold"/>
</dbReference>
<dbReference type="InterPro" id="IPR050617">
    <property type="entry name" value="E3_ligase_FN3/SPRY"/>
</dbReference>
<comment type="similarity">
    <text evidence="1">Belongs to the TRIM/RBCC family.</text>
</comment>
<dbReference type="OrthoDB" id="10040278at2759"/>
<keyword evidence="9" id="KW-1185">Reference proteome</keyword>
<name>A0A9Q1GCB6_SYNKA</name>
<dbReference type="PROSITE" id="PS50853">
    <property type="entry name" value="FN3"/>
    <property type="match status" value="1"/>
</dbReference>
<dbReference type="InterPro" id="IPR001870">
    <property type="entry name" value="B30.2/SPRY"/>
</dbReference>
<dbReference type="CDD" id="cd00063">
    <property type="entry name" value="FN3"/>
    <property type="match status" value="1"/>
</dbReference>
<dbReference type="Pfam" id="PF18568">
    <property type="entry name" value="COS"/>
    <property type="match status" value="1"/>
</dbReference>
<dbReference type="InterPro" id="IPR003879">
    <property type="entry name" value="Butyrophylin_SPRY"/>
</dbReference>
<evidence type="ECO:0000313" key="8">
    <source>
        <dbReference type="EMBL" id="KAJ8380988.1"/>
    </source>
</evidence>
<comment type="caution">
    <text evidence="8">The sequence shown here is derived from an EMBL/GenBank/DDBJ whole genome shotgun (WGS) entry which is preliminary data.</text>
</comment>
<keyword evidence="2" id="KW-0833">Ubl conjugation pathway</keyword>
<dbReference type="InterPro" id="IPR017903">
    <property type="entry name" value="COS_domain"/>
</dbReference>
<dbReference type="EMBL" id="JAINUF010000001">
    <property type="protein sequence ID" value="KAJ8380988.1"/>
    <property type="molecule type" value="Genomic_DNA"/>
</dbReference>
<gene>
    <name evidence="8" type="ORF">SKAU_G00017660</name>
</gene>
<feature type="domain" description="B30.2/SPRY" evidence="5">
    <location>
        <begin position="231"/>
        <end position="461"/>
    </location>
</feature>
<keyword evidence="3" id="KW-0175">Coiled coil</keyword>
<feature type="domain" description="COS" evidence="7">
    <location>
        <begin position="92"/>
        <end position="149"/>
    </location>
</feature>
<dbReference type="InterPro" id="IPR035727">
    <property type="entry name" value="SPRY/PRY_TRIM36"/>
</dbReference>
<dbReference type="PANTHER" id="PTHR24099:SF18">
    <property type="entry name" value="E3 UBIQUITIN-PROTEIN LIGASE TRIM36"/>
    <property type="match status" value="1"/>
</dbReference>
<dbReference type="SUPFAM" id="SSF49265">
    <property type="entry name" value="Fibronectin type III"/>
    <property type="match status" value="1"/>
</dbReference>
<dbReference type="InterPro" id="IPR003877">
    <property type="entry name" value="SPRY_dom"/>
</dbReference>
<dbReference type="Pfam" id="PF00622">
    <property type="entry name" value="SPRY"/>
    <property type="match status" value="1"/>
</dbReference>
<dbReference type="InterPro" id="IPR040859">
    <property type="entry name" value="Midline-1_COS"/>
</dbReference>
<protein>
    <recommendedName>
        <fullName evidence="10">RING-type E3 ubiquitin transferase</fullName>
    </recommendedName>
</protein>
<dbReference type="GO" id="GO:0007340">
    <property type="term" value="P:acrosome reaction"/>
    <property type="evidence" value="ECO:0007669"/>
    <property type="project" value="TreeGrafter"/>
</dbReference>
<dbReference type="GO" id="GO:0001669">
    <property type="term" value="C:acrosomal vesicle"/>
    <property type="evidence" value="ECO:0007669"/>
    <property type="project" value="TreeGrafter"/>
</dbReference>
<feature type="domain" description="Fibronectin type-III" evidence="6">
    <location>
        <begin position="151"/>
        <end position="246"/>
    </location>
</feature>